<dbReference type="InterPro" id="IPR025862">
    <property type="entry name" value="SelA_trans_N_dom"/>
</dbReference>
<feature type="domain" description="L-seryl-tRNA selenium transferase N-terminal" evidence="10">
    <location>
        <begin position="7"/>
        <end position="46"/>
    </location>
</feature>
<dbReference type="EMBL" id="JBHSHL010000022">
    <property type="protein sequence ID" value="MFC4804773.1"/>
    <property type="molecule type" value="Genomic_DNA"/>
</dbReference>
<proteinExistence type="inferred from homology"/>
<dbReference type="EC" id="2.9.1.1" evidence="8"/>
<evidence type="ECO:0000256" key="6">
    <source>
        <dbReference type="ARBA" id="ARBA00023266"/>
    </source>
</evidence>
<dbReference type="Gene3D" id="3.90.1150.180">
    <property type="match status" value="1"/>
</dbReference>
<dbReference type="InterPro" id="IPR015421">
    <property type="entry name" value="PyrdxlP-dep_Trfase_major"/>
</dbReference>
<evidence type="ECO:0000256" key="1">
    <source>
        <dbReference type="ARBA" id="ARBA00001933"/>
    </source>
</evidence>
<gene>
    <name evidence="8 11" type="primary">selA</name>
    <name evidence="11" type="ORF">ACFO4R_06710</name>
</gene>
<comment type="similarity">
    <text evidence="7 8">Belongs to the SelA family.</text>
</comment>
<dbReference type="Proteomes" id="UP001595916">
    <property type="component" value="Unassembled WGS sequence"/>
</dbReference>
<evidence type="ECO:0000256" key="7">
    <source>
        <dbReference type="ARBA" id="ARBA00044507"/>
    </source>
</evidence>
<dbReference type="RefSeq" id="WP_379788291.1">
    <property type="nucleotide sequence ID" value="NZ_JBHSHL010000022.1"/>
</dbReference>
<sequence length="457" mass="51048">MNKKEQYRMIPKTDVLLELEEMSELIQRFGRELVLEQIHLVTDELRDRIREGEVIEGRIEGLPQEVGVRLEKLMSPNFKKVVNATGTVLHTNLGRAPLSKVHLEYIARIAGGYSNLEYELEEGGRGHRYSHIESLLCRLTGAEAAMAVNNNAAAVMLILNTMARDKEVIVSRGELVEIGGKFRVPDVMKASGAKLVEVGTTNKTHDSDYEEAIGEGTGAILKVHTSNFEMIGFTQSVEIQTLSELAKKHSLPLIQDIGSGVLIDLEKYGLRHEPTVQESVRAGADVVCFSGDKLLGGPQAGIIVGKREYIEEMKKNQLTRALRIDKFTAAALEIVLKEYLCEEHAVRNIPVLRMIRMGKEELEERAQRLKARLDGLALEAEIEVEPCFSQVGGGSLPVERLESFAVTIRPTSCSTASMEEDLRRLEVPIVVRTANDKLILDVRTIEEEEFVHFDQLR</sequence>
<dbReference type="Gene3D" id="3.40.640.10">
    <property type="entry name" value="Type I PLP-dependent aspartate aminotransferase-like (Major domain)"/>
    <property type="match status" value="1"/>
</dbReference>
<keyword evidence="12" id="KW-1185">Reference proteome</keyword>
<dbReference type="PANTHER" id="PTHR32328:SF0">
    <property type="entry name" value="L-SERYL-TRNA(SEC) SELENIUM TRANSFERASE"/>
    <property type="match status" value="1"/>
</dbReference>
<dbReference type="InterPro" id="IPR018319">
    <property type="entry name" value="SelA-like"/>
</dbReference>
<dbReference type="InterPro" id="IPR015424">
    <property type="entry name" value="PyrdxlP-dep_Trfase"/>
</dbReference>
<name>A0ABV9QLI9_9FIRM</name>
<dbReference type="GO" id="GO:0004125">
    <property type="term" value="F:L-seryl-tRNA(Sec) selenium transferase activity"/>
    <property type="evidence" value="ECO:0007669"/>
    <property type="project" value="UniProtKB-EC"/>
</dbReference>
<evidence type="ECO:0000256" key="5">
    <source>
        <dbReference type="ARBA" id="ARBA00022917"/>
    </source>
</evidence>
<evidence type="ECO:0000256" key="9">
    <source>
        <dbReference type="SAM" id="Coils"/>
    </source>
</evidence>
<accession>A0ABV9QLI9</accession>
<dbReference type="Pfam" id="PF03841">
    <property type="entry name" value="SelA"/>
    <property type="match status" value="1"/>
</dbReference>
<keyword evidence="5 8" id="KW-0648">Protein biosynthesis</keyword>
<protein>
    <recommendedName>
        <fullName evidence="8">L-seryl-tRNA(Sec) selenium transferase</fullName>
        <ecNumber evidence="8">2.9.1.1</ecNumber>
    </recommendedName>
    <alternativeName>
        <fullName evidence="8">Selenocysteine synthase</fullName>
        <shortName evidence="8">Sec synthase</shortName>
    </alternativeName>
    <alternativeName>
        <fullName evidence="8">Selenocysteinyl-tRNA(Sec) synthase</fullName>
    </alternativeName>
</protein>
<keyword evidence="6 8" id="KW-0711">Selenium</keyword>
<keyword evidence="3 8" id="KW-0808">Transferase</keyword>
<dbReference type="Pfam" id="PF12390">
    <property type="entry name" value="Se-cys_synth_N"/>
    <property type="match status" value="1"/>
</dbReference>
<evidence type="ECO:0000259" key="10">
    <source>
        <dbReference type="Pfam" id="PF12390"/>
    </source>
</evidence>
<reference evidence="12" key="1">
    <citation type="journal article" date="2019" name="Int. J. Syst. Evol. Microbiol.">
        <title>The Global Catalogue of Microorganisms (GCM) 10K type strain sequencing project: providing services to taxonomists for standard genome sequencing and annotation.</title>
        <authorList>
            <consortium name="The Broad Institute Genomics Platform"/>
            <consortium name="The Broad Institute Genome Sequencing Center for Infectious Disease"/>
            <person name="Wu L."/>
            <person name="Ma J."/>
        </authorList>
    </citation>
    <scope>NUCLEOTIDE SEQUENCE [LARGE SCALE GENOMIC DNA]</scope>
    <source>
        <strain evidence="12">CCUG 46385</strain>
    </source>
</reference>
<comment type="catalytic activity">
    <reaction evidence="8">
        <text>L-seryl-tRNA(Sec) + selenophosphate + H(+) = L-selenocysteinyl-tRNA(Sec) + phosphate</text>
        <dbReference type="Rhea" id="RHEA:22728"/>
        <dbReference type="Rhea" id="RHEA-COMP:9742"/>
        <dbReference type="Rhea" id="RHEA-COMP:9743"/>
        <dbReference type="ChEBI" id="CHEBI:15378"/>
        <dbReference type="ChEBI" id="CHEBI:16144"/>
        <dbReference type="ChEBI" id="CHEBI:43474"/>
        <dbReference type="ChEBI" id="CHEBI:78533"/>
        <dbReference type="ChEBI" id="CHEBI:78573"/>
        <dbReference type="EC" id="2.9.1.1"/>
    </reaction>
</comment>
<feature type="modified residue" description="N6-(pyridoxal phosphate)lysine" evidence="8">
    <location>
        <position position="293"/>
    </location>
</feature>
<keyword evidence="2 8" id="KW-0963">Cytoplasm</keyword>
<dbReference type="NCBIfam" id="TIGR00474">
    <property type="entry name" value="selA"/>
    <property type="match status" value="1"/>
</dbReference>
<evidence type="ECO:0000313" key="12">
    <source>
        <dbReference type="Proteomes" id="UP001595916"/>
    </source>
</evidence>
<dbReference type="PANTHER" id="PTHR32328">
    <property type="entry name" value="L-SERYL-TRNA(SEC) SELENIUM TRANSFERASE"/>
    <property type="match status" value="1"/>
</dbReference>
<evidence type="ECO:0000256" key="3">
    <source>
        <dbReference type="ARBA" id="ARBA00022679"/>
    </source>
</evidence>
<dbReference type="SUPFAM" id="SSF53383">
    <property type="entry name" value="PLP-dependent transferases"/>
    <property type="match status" value="1"/>
</dbReference>
<evidence type="ECO:0000256" key="2">
    <source>
        <dbReference type="ARBA" id="ARBA00022490"/>
    </source>
</evidence>
<evidence type="ECO:0000256" key="4">
    <source>
        <dbReference type="ARBA" id="ARBA00022898"/>
    </source>
</evidence>
<keyword evidence="9" id="KW-0175">Coiled coil</keyword>
<comment type="subcellular location">
    <subcellularLocation>
        <location evidence="8">Cytoplasm</location>
    </subcellularLocation>
</comment>
<evidence type="ECO:0000313" key="11">
    <source>
        <dbReference type="EMBL" id="MFC4804773.1"/>
    </source>
</evidence>
<evidence type="ECO:0000256" key="8">
    <source>
        <dbReference type="HAMAP-Rule" id="MF_00423"/>
    </source>
</evidence>
<dbReference type="HAMAP" id="MF_00423">
    <property type="entry name" value="SelA"/>
    <property type="match status" value="1"/>
</dbReference>
<comment type="pathway">
    <text evidence="8">Aminoacyl-tRNA biosynthesis; selenocysteinyl-tRNA(Sec) biosynthesis; selenocysteinyl-tRNA(Sec) from L-seryl-tRNA(Sec) (bacterial route): step 1/1.</text>
</comment>
<dbReference type="InterPro" id="IPR004534">
    <property type="entry name" value="SelA_trans"/>
</dbReference>
<organism evidence="11 12">
    <name type="scientific">Filifactor villosus</name>
    <dbReference type="NCBI Taxonomy" id="29374"/>
    <lineage>
        <taxon>Bacteria</taxon>
        <taxon>Bacillati</taxon>
        <taxon>Bacillota</taxon>
        <taxon>Clostridia</taxon>
        <taxon>Peptostreptococcales</taxon>
        <taxon>Filifactoraceae</taxon>
        <taxon>Filifactor</taxon>
    </lineage>
</organism>
<comment type="function">
    <text evidence="8">Converts seryl-tRNA(Sec) to selenocysteinyl-tRNA(Sec) required for selenoprotein biosynthesis.</text>
</comment>
<keyword evidence="4 8" id="KW-0663">Pyridoxal phosphate</keyword>
<feature type="coiled-coil region" evidence="9">
    <location>
        <begin position="352"/>
        <end position="379"/>
    </location>
</feature>
<comment type="caution">
    <text evidence="11">The sequence shown here is derived from an EMBL/GenBank/DDBJ whole genome shotgun (WGS) entry which is preliminary data.</text>
</comment>
<comment type="cofactor">
    <cofactor evidence="1 8">
        <name>pyridoxal 5'-phosphate</name>
        <dbReference type="ChEBI" id="CHEBI:597326"/>
    </cofactor>
</comment>